<dbReference type="Proteomes" id="UP000885779">
    <property type="component" value="Unassembled WGS sequence"/>
</dbReference>
<proteinExistence type="predicted"/>
<organism evidence="1">
    <name type="scientific">Caldithrix abyssi</name>
    <dbReference type="NCBI Taxonomy" id="187145"/>
    <lineage>
        <taxon>Bacteria</taxon>
        <taxon>Pseudomonadati</taxon>
        <taxon>Calditrichota</taxon>
        <taxon>Calditrichia</taxon>
        <taxon>Calditrichales</taxon>
        <taxon>Calditrichaceae</taxon>
        <taxon>Caldithrix</taxon>
    </lineage>
</organism>
<protein>
    <submittedName>
        <fullName evidence="1">Uncharacterized protein</fullName>
    </submittedName>
</protein>
<sequence length="133" mass="15688">MFLFENWEITEILDDIVLGRGVKRSIHNLEYDNNIYTSLFIDRLRLFKYRPLSVKDIEVKVGQRIPAFLLRGKTAIFGYVFWEVFSEKRKRKLWGSVVRNAKGDWKYTLPGNSDTVVFANLAKPEEIDIYHLS</sequence>
<dbReference type="AlphaFoldDB" id="A0A7V4U1I8"/>
<gene>
    <name evidence="1" type="ORF">ENK44_07730</name>
</gene>
<accession>A0A7V4U1I8</accession>
<reference evidence="1" key="1">
    <citation type="journal article" date="2020" name="mSystems">
        <title>Genome- and Community-Level Interaction Insights into Carbon Utilization and Element Cycling Functions of Hydrothermarchaeota in Hydrothermal Sediment.</title>
        <authorList>
            <person name="Zhou Z."/>
            <person name="Liu Y."/>
            <person name="Xu W."/>
            <person name="Pan J."/>
            <person name="Luo Z.H."/>
            <person name="Li M."/>
        </authorList>
    </citation>
    <scope>NUCLEOTIDE SEQUENCE [LARGE SCALE GENOMIC DNA]</scope>
    <source>
        <strain evidence="1">HyVt-577</strain>
    </source>
</reference>
<name>A0A7V4U1I8_CALAY</name>
<evidence type="ECO:0000313" key="1">
    <source>
        <dbReference type="EMBL" id="HGY55572.1"/>
    </source>
</evidence>
<dbReference type="EMBL" id="DRQG01000072">
    <property type="protein sequence ID" value="HGY55572.1"/>
    <property type="molecule type" value="Genomic_DNA"/>
</dbReference>
<comment type="caution">
    <text evidence="1">The sequence shown here is derived from an EMBL/GenBank/DDBJ whole genome shotgun (WGS) entry which is preliminary data.</text>
</comment>